<proteinExistence type="predicted"/>
<comment type="caution">
    <text evidence="1">The sequence shown here is derived from an EMBL/GenBank/DDBJ whole genome shotgun (WGS) entry which is preliminary data.</text>
</comment>
<reference evidence="1" key="1">
    <citation type="journal article" date="2023" name="Insect Mol. Biol.">
        <title>Genome sequencing provides insights into the evolution of gene families encoding plant cell wall-degrading enzymes in longhorned beetles.</title>
        <authorList>
            <person name="Shin N.R."/>
            <person name="Okamura Y."/>
            <person name="Kirsch R."/>
            <person name="Pauchet Y."/>
        </authorList>
    </citation>
    <scope>NUCLEOTIDE SEQUENCE</scope>
    <source>
        <strain evidence="1">MMC_N1</strain>
    </source>
</reference>
<dbReference type="Proteomes" id="UP001162164">
    <property type="component" value="Unassembled WGS sequence"/>
</dbReference>
<keyword evidence="2" id="KW-1185">Reference proteome</keyword>
<name>A0ABQ9IXD2_9CUCU</name>
<evidence type="ECO:0000313" key="2">
    <source>
        <dbReference type="Proteomes" id="UP001162164"/>
    </source>
</evidence>
<protein>
    <submittedName>
        <fullName evidence="1">Uncharacterized protein</fullName>
    </submittedName>
</protein>
<evidence type="ECO:0000313" key="1">
    <source>
        <dbReference type="EMBL" id="KAJ8968271.1"/>
    </source>
</evidence>
<accession>A0ABQ9IXD2</accession>
<gene>
    <name evidence="1" type="ORF">NQ317_008901</name>
</gene>
<sequence>MEEKRLQFALLLFSRKSSPGHLYRFSQSLILSEKTPNPIEFGPPYTLISRDPTSTHNHRIFSDSRMKRICKLWKHASLVTSKNMAVAQLELLYDVMSTCINIHQNSFENLIQSLESVLRNIERSYQVTGAELQ</sequence>
<organism evidence="1 2">
    <name type="scientific">Molorchus minor</name>
    <dbReference type="NCBI Taxonomy" id="1323400"/>
    <lineage>
        <taxon>Eukaryota</taxon>
        <taxon>Metazoa</taxon>
        <taxon>Ecdysozoa</taxon>
        <taxon>Arthropoda</taxon>
        <taxon>Hexapoda</taxon>
        <taxon>Insecta</taxon>
        <taxon>Pterygota</taxon>
        <taxon>Neoptera</taxon>
        <taxon>Endopterygota</taxon>
        <taxon>Coleoptera</taxon>
        <taxon>Polyphaga</taxon>
        <taxon>Cucujiformia</taxon>
        <taxon>Chrysomeloidea</taxon>
        <taxon>Cerambycidae</taxon>
        <taxon>Lamiinae</taxon>
        <taxon>Monochamini</taxon>
        <taxon>Molorchus</taxon>
    </lineage>
</organism>
<dbReference type="EMBL" id="JAPWTJ010002035">
    <property type="protein sequence ID" value="KAJ8968271.1"/>
    <property type="molecule type" value="Genomic_DNA"/>
</dbReference>